<accession>A0A6A8DTB4</accession>
<organism evidence="8 9">
    <name type="scientific">Aquibacillus halophilus</name>
    <dbReference type="NCBI Taxonomy" id="930132"/>
    <lineage>
        <taxon>Bacteria</taxon>
        <taxon>Bacillati</taxon>
        <taxon>Bacillota</taxon>
        <taxon>Bacilli</taxon>
        <taxon>Bacillales</taxon>
        <taxon>Bacillaceae</taxon>
        <taxon>Aquibacillus</taxon>
    </lineage>
</organism>
<feature type="transmembrane region" description="Helical" evidence="6">
    <location>
        <begin position="95"/>
        <end position="114"/>
    </location>
</feature>
<dbReference type="EMBL" id="WJNG01000016">
    <property type="protein sequence ID" value="MRH44462.1"/>
    <property type="molecule type" value="Genomic_DNA"/>
</dbReference>
<keyword evidence="2 6" id="KW-0812">Transmembrane</keyword>
<dbReference type="Pfam" id="PF06803">
    <property type="entry name" value="DUF1232"/>
    <property type="match status" value="1"/>
</dbReference>
<comment type="subcellular location">
    <subcellularLocation>
        <location evidence="1">Endomembrane system</location>
        <topology evidence="1">Multi-pass membrane protein</topology>
    </subcellularLocation>
</comment>
<feature type="compositionally biased region" description="Basic and acidic residues" evidence="5">
    <location>
        <begin position="14"/>
        <end position="40"/>
    </location>
</feature>
<sequence length="166" mass="19054">MFKKRKNQDSNLDIPKEDVQKPDVEDKLKEKNEEATNKAKEYLNDKDKLQDLINNAEEKAQKKEDKKGFVQETWDSLKTMVELVKSYIKGDYKNIPYGSLILIVAAIVYFVMPADAVPDFIAGLGFVDDAAVVAFTLKKVKEDLDKFVEWKNGRDEDESKSTNEKQ</sequence>
<dbReference type="AlphaFoldDB" id="A0A6A8DTB4"/>
<evidence type="ECO:0000256" key="5">
    <source>
        <dbReference type="SAM" id="MobiDB-lite"/>
    </source>
</evidence>
<dbReference type="RefSeq" id="WP_153738077.1">
    <property type="nucleotide sequence ID" value="NZ_WJNG01000016.1"/>
</dbReference>
<keyword evidence="9" id="KW-1185">Reference proteome</keyword>
<name>A0A6A8DTB4_9BACI</name>
<evidence type="ECO:0000256" key="2">
    <source>
        <dbReference type="ARBA" id="ARBA00022692"/>
    </source>
</evidence>
<dbReference type="Proteomes" id="UP000799092">
    <property type="component" value="Unassembled WGS sequence"/>
</dbReference>
<feature type="domain" description="DUF1232" evidence="7">
    <location>
        <begin position="100"/>
        <end position="135"/>
    </location>
</feature>
<evidence type="ECO:0000256" key="3">
    <source>
        <dbReference type="ARBA" id="ARBA00022989"/>
    </source>
</evidence>
<evidence type="ECO:0000256" key="4">
    <source>
        <dbReference type="ARBA" id="ARBA00023136"/>
    </source>
</evidence>
<evidence type="ECO:0000256" key="1">
    <source>
        <dbReference type="ARBA" id="ARBA00004127"/>
    </source>
</evidence>
<gene>
    <name evidence="8" type="ORF">GH741_17600</name>
</gene>
<keyword evidence="3 6" id="KW-1133">Transmembrane helix</keyword>
<evidence type="ECO:0000313" key="9">
    <source>
        <dbReference type="Proteomes" id="UP000799092"/>
    </source>
</evidence>
<reference evidence="8" key="1">
    <citation type="submission" date="2019-11" db="EMBL/GenBank/DDBJ databases">
        <authorList>
            <person name="Li J."/>
        </authorList>
    </citation>
    <scope>NUCLEOTIDE SEQUENCE</scope>
    <source>
        <strain evidence="8">B6B</strain>
    </source>
</reference>
<dbReference type="InterPro" id="IPR010652">
    <property type="entry name" value="DUF1232"/>
</dbReference>
<feature type="region of interest" description="Disordered" evidence="5">
    <location>
        <begin position="1"/>
        <end position="40"/>
    </location>
</feature>
<dbReference type="GO" id="GO:0012505">
    <property type="term" value="C:endomembrane system"/>
    <property type="evidence" value="ECO:0007669"/>
    <property type="project" value="UniProtKB-SubCell"/>
</dbReference>
<evidence type="ECO:0000313" key="8">
    <source>
        <dbReference type="EMBL" id="MRH44462.1"/>
    </source>
</evidence>
<proteinExistence type="predicted"/>
<protein>
    <submittedName>
        <fullName evidence="8">DUF1232 domain-containing protein</fullName>
    </submittedName>
</protein>
<comment type="caution">
    <text evidence="8">The sequence shown here is derived from an EMBL/GenBank/DDBJ whole genome shotgun (WGS) entry which is preliminary data.</text>
</comment>
<dbReference type="OrthoDB" id="9793277at2"/>
<evidence type="ECO:0000259" key="7">
    <source>
        <dbReference type="Pfam" id="PF06803"/>
    </source>
</evidence>
<keyword evidence="4 6" id="KW-0472">Membrane</keyword>
<evidence type="ECO:0000256" key="6">
    <source>
        <dbReference type="SAM" id="Phobius"/>
    </source>
</evidence>